<reference evidence="1 2" key="1">
    <citation type="journal article" date="2018" name="Front. Plant Sci.">
        <title>Red Clover (Trifolium pratense) and Zigzag Clover (T. medium) - A Picture of Genomic Similarities and Differences.</title>
        <authorList>
            <person name="Dluhosova J."/>
            <person name="Istvanek J."/>
            <person name="Nedelnik J."/>
            <person name="Repkova J."/>
        </authorList>
    </citation>
    <scope>NUCLEOTIDE SEQUENCE [LARGE SCALE GENOMIC DNA]</scope>
    <source>
        <strain evidence="2">cv. 10/8</strain>
        <tissue evidence="1">Leaf</tissue>
    </source>
</reference>
<sequence>FVGLCMSARLLELTRVKSTSIALYPWIIR</sequence>
<organism evidence="1 2">
    <name type="scientific">Trifolium medium</name>
    <dbReference type="NCBI Taxonomy" id="97028"/>
    <lineage>
        <taxon>Eukaryota</taxon>
        <taxon>Viridiplantae</taxon>
        <taxon>Streptophyta</taxon>
        <taxon>Embryophyta</taxon>
        <taxon>Tracheophyta</taxon>
        <taxon>Spermatophyta</taxon>
        <taxon>Magnoliopsida</taxon>
        <taxon>eudicotyledons</taxon>
        <taxon>Gunneridae</taxon>
        <taxon>Pentapetalae</taxon>
        <taxon>rosids</taxon>
        <taxon>fabids</taxon>
        <taxon>Fabales</taxon>
        <taxon>Fabaceae</taxon>
        <taxon>Papilionoideae</taxon>
        <taxon>50 kb inversion clade</taxon>
        <taxon>NPAAA clade</taxon>
        <taxon>Hologalegina</taxon>
        <taxon>IRL clade</taxon>
        <taxon>Trifolieae</taxon>
        <taxon>Trifolium</taxon>
    </lineage>
</organism>
<proteinExistence type="predicted"/>
<keyword evidence="2" id="KW-1185">Reference proteome</keyword>
<feature type="non-terminal residue" evidence="1">
    <location>
        <position position="1"/>
    </location>
</feature>
<protein>
    <submittedName>
        <fullName evidence="1">Uncharacterized protein</fullName>
    </submittedName>
</protein>
<dbReference type="EMBL" id="LXQA011431699">
    <property type="protein sequence ID" value="MCI97067.1"/>
    <property type="molecule type" value="Genomic_DNA"/>
</dbReference>
<evidence type="ECO:0000313" key="1">
    <source>
        <dbReference type="EMBL" id="MCI97067.1"/>
    </source>
</evidence>
<dbReference type="AlphaFoldDB" id="A0A392W9K1"/>
<dbReference type="Proteomes" id="UP000265520">
    <property type="component" value="Unassembled WGS sequence"/>
</dbReference>
<accession>A0A392W9K1</accession>
<name>A0A392W9K1_9FABA</name>
<evidence type="ECO:0000313" key="2">
    <source>
        <dbReference type="Proteomes" id="UP000265520"/>
    </source>
</evidence>
<comment type="caution">
    <text evidence="1">The sequence shown here is derived from an EMBL/GenBank/DDBJ whole genome shotgun (WGS) entry which is preliminary data.</text>
</comment>